<dbReference type="EMBL" id="LIAE01007029">
    <property type="protein sequence ID" value="PAV82717.1"/>
    <property type="molecule type" value="Genomic_DNA"/>
</dbReference>
<evidence type="ECO:0000313" key="15">
    <source>
        <dbReference type="Proteomes" id="UP000218231"/>
    </source>
</evidence>
<dbReference type="Gene3D" id="3.30.300.10">
    <property type="match status" value="2"/>
</dbReference>
<dbReference type="SUPFAM" id="SSF52317">
    <property type="entry name" value="Class I glutamine amidotransferase-like"/>
    <property type="match status" value="1"/>
</dbReference>
<feature type="domain" description="GMPS ATP-PPase" evidence="13">
    <location>
        <begin position="347"/>
        <end position="557"/>
    </location>
</feature>
<dbReference type="SUPFAM" id="SSF54810">
    <property type="entry name" value="GMP synthetase C-terminal dimerisation domain"/>
    <property type="match status" value="1"/>
</dbReference>
<dbReference type="SUPFAM" id="SSF52402">
    <property type="entry name" value="Adenine nucleotide alpha hydrolases-like"/>
    <property type="match status" value="1"/>
</dbReference>
<dbReference type="GO" id="GO:0005524">
    <property type="term" value="F:ATP binding"/>
    <property type="evidence" value="ECO:0007669"/>
    <property type="project" value="UniProtKB-UniRule"/>
</dbReference>
<evidence type="ECO:0000256" key="5">
    <source>
        <dbReference type="ARBA" id="ARBA00022741"/>
    </source>
</evidence>
<dbReference type="AlphaFoldDB" id="A0A2A2L9J4"/>
<dbReference type="PANTHER" id="PTHR11922">
    <property type="entry name" value="GMP SYNTHASE-RELATED"/>
    <property type="match status" value="1"/>
</dbReference>
<feature type="compositionally biased region" description="Polar residues" evidence="12">
    <location>
        <begin position="137"/>
        <end position="151"/>
    </location>
</feature>
<dbReference type="PRINTS" id="PR00097">
    <property type="entry name" value="ANTSNTHASEII"/>
</dbReference>
<evidence type="ECO:0000259" key="13">
    <source>
        <dbReference type="PROSITE" id="PS51553"/>
    </source>
</evidence>
<keyword evidence="6 11" id="KW-0332">GMP biosynthesis</keyword>
<dbReference type="FunFam" id="3.40.50.620:FF:000044">
    <property type="entry name" value="GMP synthase [glutamine-hydrolyzing]"/>
    <property type="match status" value="1"/>
</dbReference>
<evidence type="ECO:0000256" key="6">
    <source>
        <dbReference type="ARBA" id="ARBA00022749"/>
    </source>
</evidence>
<dbReference type="GO" id="GO:0005829">
    <property type="term" value="C:cytosol"/>
    <property type="evidence" value="ECO:0007669"/>
    <property type="project" value="TreeGrafter"/>
</dbReference>
<comment type="pathway">
    <text evidence="1">Purine metabolism; GMP biosynthesis; GMP from XMP (L-Gln route): step 1/1.</text>
</comment>
<dbReference type="InterPro" id="IPR018317">
    <property type="entry name" value="QueC"/>
</dbReference>
<dbReference type="InterPro" id="IPR004739">
    <property type="entry name" value="GMP_synth_GATase"/>
</dbReference>
<organism evidence="14 15">
    <name type="scientific">Diploscapter pachys</name>
    <dbReference type="NCBI Taxonomy" id="2018661"/>
    <lineage>
        <taxon>Eukaryota</taxon>
        <taxon>Metazoa</taxon>
        <taxon>Ecdysozoa</taxon>
        <taxon>Nematoda</taxon>
        <taxon>Chromadorea</taxon>
        <taxon>Rhabditida</taxon>
        <taxon>Rhabditina</taxon>
        <taxon>Rhabditomorpha</taxon>
        <taxon>Rhabditoidea</taxon>
        <taxon>Rhabditidae</taxon>
        <taxon>Diploscapter</taxon>
    </lineage>
</organism>
<feature type="binding site" evidence="11">
    <location>
        <begin position="375"/>
        <end position="381"/>
    </location>
    <ligand>
        <name>ATP</name>
        <dbReference type="ChEBI" id="CHEBI:30616"/>
    </ligand>
</feature>
<sequence>MNITKRGKEAIDNLAPPRFVCAVVLCSAADSTYGNQPHSSRDYYAYGSDQEGDFRGSLPRGGQHQQQQEEEMKRAAEGIGGSQRGQSGQSGQDMGLQEDGHNRQRNEAGMELNGSVSTFGRWLFSTAKRPVKRPAYDNSSGSDPNHQNQNRPFSMAQNQAAINGRATSQSPILQNQLHQEKVIILDFGAQYGKVIDRRVRELNVLSEMLPLATTAQQIQAMGNVKAIVISGGPNSVYAPGAPSIDPSILELNLPILGICYGFQLLNQLGGGGVAREEIREDGQTSVQIDNGCPLFEGLGTFEKVLLTHGDSVTSITVAPGYEIVASSGPHVAGIADVTNNRYGVQFHPEVDLTANGRLMFQNFLFKIAKLLVMVSGGVDSTVCAALLHKALGPKKVTAVHIDNGFMRLDESEAVVRSLNAIQLNVYKYDFSQFFLNNTESGSPEDAIKLDQAVQPEKKRHIIGNAFIRAKDLVMKELRLNQAEYFFAQGTLRPDLIESASSLASGHADTIKTHHNDTALVRELRAQGRVIEPLKDFHKDEVRELGRDLGLPSEIVQRHPFPGPGLAIRIICAEKPYRCGSFDMIQSHLNILTNLAANPASEVELKVKQKMISALTDAQCDLLMRSSSVISITTTLLPIQSVGVQGDSRSYSYVAGLSTDARPIPWEMLFTYASIIPKLIHHINRIVYIFGSPVQAPVDAITVTRLNRRTVEKLQLADKCATDVLFGRNEEGRRDERLNDCSRVVQQMPVVMIPVDFDIADQSSSYRHSFVLRPFITNDFMTGLAAVPGKHIPEKVRFSLLFLKFNKPRFMASIILISKV</sequence>
<evidence type="ECO:0000256" key="8">
    <source>
        <dbReference type="ARBA" id="ARBA00022840"/>
    </source>
</evidence>
<dbReference type="CDD" id="cd01742">
    <property type="entry name" value="GATase1_GMP_Synthase"/>
    <property type="match status" value="1"/>
</dbReference>
<dbReference type="InterPro" id="IPR014729">
    <property type="entry name" value="Rossmann-like_a/b/a_fold"/>
</dbReference>
<dbReference type="PROSITE" id="PS51553">
    <property type="entry name" value="GMPS_ATP_PPASE"/>
    <property type="match status" value="1"/>
</dbReference>
<evidence type="ECO:0000256" key="1">
    <source>
        <dbReference type="ARBA" id="ARBA00005153"/>
    </source>
</evidence>
<dbReference type="GO" id="GO:0003921">
    <property type="term" value="F:GMP synthase activity"/>
    <property type="evidence" value="ECO:0007669"/>
    <property type="project" value="InterPro"/>
</dbReference>
<keyword evidence="5 11" id="KW-0547">Nucleotide-binding</keyword>
<evidence type="ECO:0000256" key="4">
    <source>
        <dbReference type="ARBA" id="ARBA00022598"/>
    </source>
</evidence>
<feature type="region of interest" description="Disordered" evidence="12">
    <location>
        <begin position="32"/>
        <end position="100"/>
    </location>
</feature>
<protein>
    <recommendedName>
        <fullName evidence="3">GMP synthase (glutamine-hydrolyzing)</fullName>
        <ecNumber evidence="3">6.3.5.2</ecNumber>
    </recommendedName>
    <alternativeName>
        <fullName evidence="10">Glutamine amidotransferase</fullName>
    </alternativeName>
</protein>
<evidence type="ECO:0000256" key="7">
    <source>
        <dbReference type="ARBA" id="ARBA00022755"/>
    </source>
</evidence>
<dbReference type="PRINTS" id="PR00096">
    <property type="entry name" value="GATASE"/>
</dbReference>
<dbReference type="STRING" id="2018661.A0A2A2L9J4"/>
<proteinExistence type="predicted"/>
<evidence type="ECO:0000313" key="14">
    <source>
        <dbReference type="EMBL" id="PAV82717.1"/>
    </source>
</evidence>
<evidence type="ECO:0000256" key="2">
    <source>
        <dbReference type="ARBA" id="ARBA00011738"/>
    </source>
</evidence>
<dbReference type="OrthoDB" id="1724632at2759"/>
<dbReference type="Pfam" id="PF00117">
    <property type="entry name" value="GATase"/>
    <property type="match status" value="1"/>
</dbReference>
<dbReference type="CDD" id="cd01997">
    <property type="entry name" value="GMP_synthase_C"/>
    <property type="match status" value="1"/>
</dbReference>
<evidence type="ECO:0000256" key="10">
    <source>
        <dbReference type="ARBA" id="ARBA00031356"/>
    </source>
</evidence>
<comment type="caution">
    <text evidence="14">The sequence shown here is derived from an EMBL/GenBank/DDBJ whole genome shotgun (WGS) entry which is preliminary data.</text>
</comment>
<keyword evidence="15" id="KW-1185">Reference proteome</keyword>
<dbReference type="Gene3D" id="3.40.50.620">
    <property type="entry name" value="HUPs"/>
    <property type="match status" value="1"/>
</dbReference>
<evidence type="ECO:0000256" key="11">
    <source>
        <dbReference type="PROSITE-ProRule" id="PRU00886"/>
    </source>
</evidence>
<evidence type="ECO:0000256" key="12">
    <source>
        <dbReference type="SAM" id="MobiDB-lite"/>
    </source>
</evidence>
<accession>A0A2A2L9J4</accession>
<dbReference type="InterPro" id="IPR025777">
    <property type="entry name" value="GMPS_ATP_PPase_dom"/>
</dbReference>
<dbReference type="InterPro" id="IPR001674">
    <property type="entry name" value="GMP_synth_C"/>
</dbReference>
<reference evidence="14 15" key="1">
    <citation type="journal article" date="2017" name="Curr. Biol.">
        <title>Genome architecture and evolution of a unichromosomal asexual nematode.</title>
        <authorList>
            <person name="Fradin H."/>
            <person name="Zegar C."/>
            <person name="Gutwein M."/>
            <person name="Lucas J."/>
            <person name="Kovtun M."/>
            <person name="Corcoran D."/>
            <person name="Baugh L.R."/>
            <person name="Kiontke K."/>
            <person name="Gunsalus K."/>
            <person name="Fitch D.H."/>
            <person name="Piano F."/>
        </authorList>
    </citation>
    <scope>NUCLEOTIDE SEQUENCE [LARGE SCALE GENOMIC DNA]</scope>
    <source>
        <strain evidence="14">PF1309</strain>
    </source>
</reference>
<dbReference type="Pfam" id="PF06508">
    <property type="entry name" value="QueC"/>
    <property type="match status" value="1"/>
</dbReference>
<dbReference type="PROSITE" id="PS51273">
    <property type="entry name" value="GATASE_TYPE_1"/>
    <property type="match status" value="1"/>
</dbReference>
<keyword evidence="7 11" id="KW-0658">Purine biosynthesis</keyword>
<keyword evidence="8 11" id="KW-0067">ATP-binding</keyword>
<dbReference type="UniPathway" id="UPA00189">
    <property type="reaction ID" value="UER00296"/>
</dbReference>
<evidence type="ECO:0000256" key="9">
    <source>
        <dbReference type="ARBA" id="ARBA00022962"/>
    </source>
</evidence>
<gene>
    <name evidence="14" type="ORF">WR25_16138</name>
</gene>
<dbReference type="Proteomes" id="UP000218231">
    <property type="component" value="Unassembled WGS sequence"/>
</dbReference>
<dbReference type="PANTHER" id="PTHR11922:SF2">
    <property type="entry name" value="GMP SYNTHASE [GLUTAMINE-HYDROLYZING]"/>
    <property type="match status" value="1"/>
</dbReference>
<dbReference type="InterPro" id="IPR017926">
    <property type="entry name" value="GATASE"/>
</dbReference>
<keyword evidence="9" id="KW-0315">Glutamine amidotransferase</keyword>
<dbReference type="InterPro" id="IPR029062">
    <property type="entry name" value="Class_I_gatase-like"/>
</dbReference>
<dbReference type="Gene3D" id="3.40.50.880">
    <property type="match status" value="1"/>
</dbReference>
<comment type="subunit">
    <text evidence="2">Homodimer.</text>
</comment>
<feature type="compositionally biased region" description="Low complexity" evidence="12">
    <location>
        <begin position="84"/>
        <end position="97"/>
    </location>
</feature>
<dbReference type="EC" id="6.3.5.2" evidence="3"/>
<keyword evidence="4" id="KW-0436">Ligase</keyword>
<feature type="region of interest" description="Disordered" evidence="12">
    <location>
        <begin position="132"/>
        <end position="151"/>
    </location>
</feature>
<name>A0A2A2L9J4_9BILA</name>
<evidence type="ECO:0000256" key="3">
    <source>
        <dbReference type="ARBA" id="ARBA00012746"/>
    </source>
</evidence>